<dbReference type="PANTHER" id="PTHR45903">
    <property type="entry name" value="GLUTAMATE-RICH WD REPEAT-CONTAINING PROTEIN 1"/>
    <property type="match status" value="1"/>
</dbReference>
<dbReference type="AlphaFoldDB" id="A0A1E7ESB2"/>
<keyword evidence="3" id="KW-0677">Repeat</keyword>
<dbReference type="EMBL" id="KV784378">
    <property type="protein sequence ID" value="OEU08898.1"/>
    <property type="molecule type" value="Genomic_DNA"/>
</dbReference>
<dbReference type="PROSITE" id="PS00678">
    <property type="entry name" value="WD_REPEATS_1"/>
    <property type="match status" value="1"/>
</dbReference>
<dbReference type="SUPFAM" id="SSF50978">
    <property type="entry name" value="WD40 repeat-like"/>
    <property type="match status" value="1"/>
</dbReference>
<evidence type="ECO:0000256" key="4">
    <source>
        <dbReference type="ARBA" id="ARBA00023242"/>
    </source>
</evidence>
<keyword evidence="9" id="KW-1185">Reference proteome</keyword>
<feature type="domain" description="Histone-binding protein RBBP4-like N-terminal" evidence="7">
    <location>
        <begin position="2"/>
        <end position="66"/>
    </location>
</feature>
<dbReference type="InterPro" id="IPR015943">
    <property type="entry name" value="WD40/YVTN_repeat-like_dom_sf"/>
</dbReference>
<comment type="subcellular location">
    <subcellularLocation>
        <location evidence="1">Nucleus</location>
    </subcellularLocation>
</comment>
<evidence type="ECO:0000256" key="3">
    <source>
        <dbReference type="ARBA" id="ARBA00022737"/>
    </source>
</evidence>
<feature type="repeat" description="WD" evidence="5">
    <location>
        <begin position="269"/>
        <end position="304"/>
    </location>
</feature>
<dbReference type="FunCoup" id="A0A1E7ESB2">
    <property type="interactions" value="352"/>
</dbReference>
<dbReference type="InterPro" id="IPR022052">
    <property type="entry name" value="Histone-bd_RBBP4-like_N"/>
</dbReference>
<evidence type="ECO:0000256" key="5">
    <source>
        <dbReference type="PROSITE-ProRule" id="PRU00221"/>
    </source>
</evidence>
<dbReference type="GO" id="GO:0005730">
    <property type="term" value="C:nucleolus"/>
    <property type="evidence" value="ECO:0007669"/>
    <property type="project" value="TreeGrafter"/>
</dbReference>
<accession>A0A1E7ESB2</accession>
<feature type="repeat" description="WD" evidence="5">
    <location>
        <begin position="176"/>
        <end position="218"/>
    </location>
</feature>
<feature type="compositionally biased region" description="Acidic residues" evidence="6">
    <location>
        <begin position="73"/>
        <end position="101"/>
    </location>
</feature>
<keyword evidence="2 5" id="KW-0853">WD repeat</keyword>
<dbReference type="InterPro" id="IPR019775">
    <property type="entry name" value="WD40_repeat_CS"/>
</dbReference>
<feature type="non-terminal residue" evidence="8">
    <location>
        <position position="425"/>
    </location>
</feature>
<evidence type="ECO:0000256" key="1">
    <source>
        <dbReference type="ARBA" id="ARBA00004123"/>
    </source>
</evidence>
<dbReference type="OrthoDB" id="2161379at2759"/>
<dbReference type="Proteomes" id="UP000095751">
    <property type="component" value="Unassembled WGS sequence"/>
</dbReference>
<dbReference type="InterPro" id="IPR051972">
    <property type="entry name" value="Glutamate-rich_WD_repeat"/>
</dbReference>
<gene>
    <name evidence="8" type="ORF">FRACYDRAFT_138485</name>
</gene>
<dbReference type="PROSITE" id="PS50082">
    <property type="entry name" value="WD_REPEATS_2"/>
    <property type="match status" value="3"/>
</dbReference>
<dbReference type="Pfam" id="PF12265">
    <property type="entry name" value="CAF1C_H4-bd"/>
    <property type="match status" value="1"/>
</dbReference>
<feature type="region of interest" description="Disordered" evidence="6">
    <location>
        <begin position="69"/>
        <end position="101"/>
    </location>
</feature>
<dbReference type="PANTHER" id="PTHR45903:SF1">
    <property type="entry name" value="GLUTAMATE-RICH WD REPEAT-CONTAINING PROTEIN 1"/>
    <property type="match status" value="1"/>
</dbReference>
<dbReference type="InParanoid" id="A0A1E7ESB2"/>
<proteinExistence type="predicted"/>
<dbReference type="SMART" id="SM00320">
    <property type="entry name" value="WD40"/>
    <property type="match status" value="5"/>
</dbReference>
<name>A0A1E7ESB2_9STRA</name>
<organism evidence="8 9">
    <name type="scientific">Fragilariopsis cylindrus CCMP1102</name>
    <dbReference type="NCBI Taxonomy" id="635003"/>
    <lineage>
        <taxon>Eukaryota</taxon>
        <taxon>Sar</taxon>
        <taxon>Stramenopiles</taxon>
        <taxon>Ochrophyta</taxon>
        <taxon>Bacillariophyta</taxon>
        <taxon>Bacillariophyceae</taxon>
        <taxon>Bacillariophycidae</taxon>
        <taxon>Bacillariales</taxon>
        <taxon>Bacillariaceae</taxon>
        <taxon>Fragilariopsis</taxon>
    </lineage>
</organism>
<feature type="non-terminal residue" evidence="8">
    <location>
        <position position="1"/>
    </location>
</feature>
<evidence type="ECO:0000256" key="6">
    <source>
        <dbReference type="SAM" id="MobiDB-lite"/>
    </source>
</evidence>
<evidence type="ECO:0000313" key="9">
    <source>
        <dbReference type="Proteomes" id="UP000095751"/>
    </source>
</evidence>
<evidence type="ECO:0000256" key="2">
    <source>
        <dbReference type="ARBA" id="ARBA00022574"/>
    </source>
</evidence>
<dbReference type="InterPro" id="IPR001680">
    <property type="entry name" value="WD40_rpt"/>
</dbReference>
<protein>
    <submittedName>
        <fullName evidence="8">WD40 repeat-like protein</fullName>
    </submittedName>
</protein>
<evidence type="ECO:0000313" key="8">
    <source>
        <dbReference type="EMBL" id="OEU08898.1"/>
    </source>
</evidence>
<dbReference type="Pfam" id="PF00400">
    <property type="entry name" value="WD40"/>
    <property type="match status" value="2"/>
</dbReference>
<evidence type="ECO:0000259" key="7">
    <source>
        <dbReference type="Pfam" id="PF12265"/>
    </source>
</evidence>
<dbReference type="Gene3D" id="2.130.10.10">
    <property type="entry name" value="YVTN repeat-like/Quinoprotein amine dehydrogenase"/>
    <property type="match status" value="1"/>
</dbReference>
<keyword evidence="4" id="KW-0539">Nucleus</keyword>
<dbReference type="GO" id="GO:0042254">
    <property type="term" value="P:ribosome biogenesis"/>
    <property type="evidence" value="ECO:0007669"/>
    <property type="project" value="TreeGrafter"/>
</dbReference>
<dbReference type="InterPro" id="IPR036322">
    <property type="entry name" value="WD40_repeat_dom_sf"/>
</dbReference>
<feature type="repeat" description="WD" evidence="5">
    <location>
        <begin position="322"/>
        <end position="363"/>
    </location>
</feature>
<sequence length="425" mass="47250">ELEMDPTAYKMYHTLTPEWPSLSFDLLRDNLGENRQRYPHTLQAVVGTQADNPSSNKVTVLKLSDLSKLPQDKDDDEEDILGDEYDKDGDGSDSDDEDEDLDLDPILEHYSLPHYGGVNRLRVMPQNQNIVATWSDVGKVNLFDIEELRNRFEISEGRGNRTTSSITKTNGPFFSYDGHSSEGFALDWSNVTRGSLATGDNDGNIHLWTSNEDGSSYTVSPSYETPGGVSIEDLQWSPTESTVICAAESNGHVAIYDTRAPNKAMLRPYLHPNTDVNVLSWNKLVSNLLATGADDGTLCVWDLRHFGGGDDKKKAPEPLARFTCHQTPVTSVEWHPTDESMLAMSDEVGVYIYDLSVEEDVPSSPYANNDNSNDIQQLVADIPPQLLFCHSGSKQFKECHWHPQISSCVMTTAYSGFSVFVPSNL</sequence>
<reference evidence="8 9" key="1">
    <citation type="submission" date="2016-09" db="EMBL/GenBank/DDBJ databases">
        <title>Extensive genetic diversity and differential bi-allelic expression allows diatom success in the polar Southern Ocean.</title>
        <authorList>
            <consortium name="DOE Joint Genome Institute"/>
            <person name="Mock T."/>
            <person name="Otillar R.P."/>
            <person name="Strauss J."/>
            <person name="Dupont C."/>
            <person name="Frickenhaus S."/>
            <person name="Maumus F."/>
            <person name="Mcmullan M."/>
            <person name="Sanges R."/>
            <person name="Schmutz J."/>
            <person name="Toseland A."/>
            <person name="Valas R."/>
            <person name="Veluchamy A."/>
            <person name="Ward B.J."/>
            <person name="Allen A."/>
            <person name="Barry K."/>
            <person name="Falciatore A."/>
            <person name="Ferrante M."/>
            <person name="Fortunato A.E."/>
            <person name="Gloeckner G."/>
            <person name="Gruber A."/>
            <person name="Hipkin R."/>
            <person name="Janech M."/>
            <person name="Kroth P."/>
            <person name="Leese F."/>
            <person name="Lindquist E."/>
            <person name="Lyon B.R."/>
            <person name="Martin J."/>
            <person name="Mayer C."/>
            <person name="Parker M."/>
            <person name="Quesneville H."/>
            <person name="Raymond J."/>
            <person name="Uhlig C."/>
            <person name="Valentin K.U."/>
            <person name="Worden A.Z."/>
            <person name="Armbrust E.V."/>
            <person name="Bowler C."/>
            <person name="Green B."/>
            <person name="Moulton V."/>
            <person name="Van Oosterhout C."/>
            <person name="Grigoriev I."/>
        </authorList>
    </citation>
    <scope>NUCLEOTIDE SEQUENCE [LARGE SCALE GENOMIC DNA]</scope>
    <source>
        <strain evidence="8 9">CCMP1102</strain>
    </source>
</reference>
<dbReference type="KEGG" id="fcy:FRACYDRAFT_138485"/>